<protein>
    <submittedName>
        <fullName evidence="2">Uncharacterized protein</fullName>
    </submittedName>
</protein>
<feature type="chain" id="PRO_5047010461" evidence="1">
    <location>
        <begin position="20"/>
        <end position="74"/>
    </location>
</feature>
<reference evidence="2 3" key="1">
    <citation type="submission" date="2021-05" db="EMBL/GenBank/DDBJ databases">
        <authorList>
            <person name="Zahm M."/>
            <person name="Klopp C."/>
            <person name="Cabau C."/>
            <person name="Kuhl H."/>
            <person name="Suciu R."/>
            <person name="Ciorpac M."/>
            <person name="Holostenco D."/>
            <person name="Gessner J."/>
            <person name="Wuertz S."/>
            <person name="Hohne C."/>
            <person name="Stock M."/>
            <person name="Gislard M."/>
            <person name="Lluch J."/>
            <person name="Milhes M."/>
            <person name="Lampietro C."/>
            <person name="Lopez Roques C."/>
            <person name="Donnadieu C."/>
            <person name="Du K."/>
            <person name="Schartl M."/>
            <person name="Guiguen Y."/>
        </authorList>
    </citation>
    <scope>NUCLEOTIDE SEQUENCE [LARGE SCALE GENOMIC DNA]</scope>
    <source>
        <strain evidence="2">Hh-F2</strain>
        <tissue evidence="2">Blood</tissue>
    </source>
</reference>
<sequence>MKTLVLISALAFLCSSVETFFFVPPNKLPSFRGKREAGNEPAVLPEGRGPIILILPPVAQGEGEGVQEENRSPV</sequence>
<name>A0ABR0YEF2_HUSHU</name>
<organism evidence="2 3">
    <name type="scientific">Huso huso</name>
    <name type="common">Beluga</name>
    <name type="synonym">Acipenser huso</name>
    <dbReference type="NCBI Taxonomy" id="61971"/>
    <lineage>
        <taxon>Eukaryota</taxon>
        <taxon>Metazoa</taxon>
        <taxon>Chordata</taxon>
        <taxon>Craniata</taxon>
        <taxon>Vertebrata</taxon>
        <taxon>Euteleostomi</taxon>
        <taxon>Actinopterygii</taxon>
        <taxon>Chondrostei</taxon>
        <taxon>Acipenseriformes</taxon>
        <taxon>Acipenseridae</taxon>
        <taxon>Huso</taxon>
    </lineage>
</organism>
<evidence type="ECO:0000313" key="2">
    <source>
        <dbReference type="EMBL" id="KAK6471027.1"/>
    </source>
</evidence>
<gene>
    <name evidence="2" type="ORF">HHUSO_G29938</name>
</gene>
<accession>A0ABR0YEF2</accession>
<comment type="caution">
    <text evidence="2">The sequence shown here is derived from an EMBL/GenBank/DDBJ whole genome shotgun (WGS) entry which is preliminary data.</text>
</comment>
<dbReference type="Proteomes" id="UP001369086">
    <property type="component" value="Unassembled WGS sequence"/>
</dbReference>
<feature type="signal peptide" evidence="1">
    <location>
        <begin position="1"/>
        <end position="19"/>
    </location>
</feature>
<evidence type="ECO:0000313" key="3">
    <source>
        <dbReference type="Proteomes" id="UP001369086"/>
    </source>
</evidence>
<keyword evidence="3" id="KW-1185">Reference proteome</keyword>
<dbReference type="EMBL" id="JAHFZB010000033">
    <property type="protein sequence ID" value="KAK6471027.1"/>
    <property type="molecule type" value="Genomic_DNA"/>
</dbReference>
<proteinExistence type="predicted"/>
<evidence type="ECO:0000256" key="1">
    <source>
        <dbReference type="SAM" id="SignalP"/>
    </source>
</evidence>
<keyword evidence="1" id="KW-0732">Signal</keyword>